<dbReference type="PANTHER" id="PTHR33371:SF4">
    <property type="entry name" value="INTERMEMBRANE PHOSPHOLIPID TRANSPORT SYSTEM BINDING PROTEIN MLAD"/>
    <property type="match status" value="1"/>
</dbReference>
<evidence type="ECO:0000259" key="1">
    <source>
        <dbReference type="Pfam" id="PF02470"/>
    </source>
</evidence>
<protein>
    <submittedName>
        <fullName evidence="2">MlaD family protein</fullName>
    </submittedName>
</protein>
<dbReference type="PANTHER" id="PTHR33371">
    <property type="entry name" value="INTERMEMBRANE PHOSPHOLIPID TRANSPORT SYSTEM BINDING PROTEIN MLAD-RELATED"/>
    <property type="match status" value="1"/>
</dbReference>
<reference evidence="3" key="1">
    <citation type="submission" date="2021-11" db="EMBL/GenBank/DDBJ databases">
        <title>Cultivation dependent microbiological survey of springs from the worlds oldest radium mine currently devoted to the extraction of radon-saturated water.</title>
        <authorList>
            <person name="Kapinusova G."/>
            <person name="Smrhova T."/>
            <person name="Strejcek M."/>
            <person name="Suman J."/>
            <person name="Jani K."/>
            <person name="Pajer P."/>
            <person name="Uhlik O."/>
        </authorList>
    </citation>
    <scope>NUCLEOTIDE SEQUENCE [LARGE SCALE GENOMIC DNA]</scope>
    <source>
        <strain evidence="3">J379</strain>
    </source>
</reference>
<feature type="domain" description="Mce/MlaD" evidence="1">
    <location>
        <begin position="37"/>
        <end position="114"/>
    </location>
</feature>
<dbReference type="Pfam" id="PF02470">
    <property type="entry name" value="MlaD"/>
    <property type="match status" value="1"/>
</dbReference>
<dbReference type="EMBL" id="CP088295">
    <property type="protein sequence ID" value="UUY04569.1"/>
    <property type="molecule type" value="Genomic_DNA"/>
</dbReference>
<evidence type="ECO:0000313" key="3">
    <source>
        <dbReference type="Proteomes" id="UP001058860"/>
    </source>
</evidence>
<dbReference type="RefSeq" id="WP_353865050.1">
    <property type="nucleotide sequence ID" value="NZ_CP088295.1"/>
</dbReference>
<keyword evidence="3" id="KW-1185">Reference proteome</keyword>
<accession>A0ABY5PIQ8</accession>
<dbReference type="InterPro" id="IPR003399">
    <property type="entry name" value="Mce/MlaD"/>
</dbReference>
<sequence length="430" mass="45223">MSALTRRRVVGALIVVLTPIAVAVATVRPTPGGSADQTVYVVFDDIRGLAKVNRDVRIAGVDVGTIGTVTRVGDDAEAELVLTAEAGEIYRDATAELRPHAAFEGDAWVDLEPGTPGAGPLQDGRIPKEQTSVYEPLDRAVRFLDPPRRDAIAAGTGELAKAQGPRVERAVGDTLEELPELVRAVPPAARAAQGPGGDELRSSIRDLSSAATVLGERSQTVAGIVTDTRRTLAAANTDDRAPLDDSLEAIPGTIAELRRGSDAVPALMARVRRTSRELDPALPELTALLREGRPVLAQATPVLRDAPPLARDVQLILDDLARSTPAMRAMVRSVLEAVVTIESDALPVLLRDSTLGRPTYEQFLSAAAGLTAALANFQPGGSQYIGKGHWARVGGDLRSVIASVTSNGPGAAERCRARVRRTTPSGEVCG</sequence>
<proteinExistence type="predicted"/>
<name>A0ABY5PIQ8_9ACTN</name>
<dbReference type="Proteomes" id="UP001058860">
    <property type="component" value="Chromosome"/>
</dbReference>
<evidence type="ECO:0000313" key="2">
    <source>
        <dbReference type="EMBL" id="UUY04569.1"/>
    </source>
</evidence>
<organism evidence="2 3">
    <name type="scientific">Svornostia abyssi</name>
    <dbReference type="NCBI Taxonomy" id="2898438"/>
    <lineage>
        <taxon>Bacteria</taxon>
        <taxon>Bacillati</taxon>
        <taxon>Actinomycetota</taxon>
        <taxon>Thermoleophilia</taxon>
        <taxon>Solirubrobacterales</taxon>
        <taxon>Baekduiaceae</taxon>
        <taxon>Svornostia</taxon>
    </lineage>
</organism>
<dbReference type="InterPro" id="IPR052336">
    <property type="entry name" value="MlaD_Phospholipid_Transporter"/>
</dbReference>
<gene>
    <name evidence="2" type="ORF">LRS13_03265</name>
</gene>